<feature type="compositionally biased region" description="Basic and acidic residues" evidence="1">
    <location>
        <begin position="77"/>
        <end position="93"/>
    </location>
</feature>
<name>A0A6P8IU45_ACTTE</name>
<feature type="region of interest" description="Disordered" evidence="1">
    <location>
        <begin position="76"/>
        <end position="178"/>
    </location>
</feature>
<dbReference type="GeneID" id="116304188"/>
<feature type="compositionally biased region" description="Polar residues" evidence="1">
    <location>
        <begin position="267"/>
        <end position="307"/>
    </location>
</feature>
<accession>A0A6P8IU45</accession>
<evidence type="ECO:0000313" key="2">
    <source>
        <dbReference type="Proteomes" id="UP000515163"/>
    </source>
</evidence>
<protein>
    <submittedName>
        <fullName evidence="3">Uncharacterized protein LOC116304188</fullName>
    </submittedName>
</protein>
<feature type="compositionally biased region" description="Basic and acidic residues" evidence="1">
    <location>
        <begin position="108"/>
        <end position="124"/>
    </location>
</feature>
<keyword evidence="2" id="KW-1185">Reference proteome</keyword>
<evidence type="ECO:0000313" key="3">
    <source>
        <dbReference type="RefSeq" id="XP_031569740.1"/>
    </source>
</evidence>
<evidence type="ECO:0000256" key="1">
    <source>
        <dbReference type="SAM" id="MobiDB-lite"/>
    </source>
</evidence>
<proteinExistence type="predicted"/>
<reference evidence="3" key="1">
    <citation type="submission" date="2025-08" db="UniProtKB">
        <authorList>
            <consortium name="RefSeq"/>
        </authorList>
    </citation>
    <scope>IDENTIFICATION</scope>
    <source>
        <tissue evidence="3">Tentacle</tissue>
    </source>
</reference>
<dbReference type="InParanoid" id="A0A6P8IU45"/>
<feature type="compositionally biased region" description="Low complexity" evidence="1">
    <location>
        <begin position="248"/>
        <end position="261"/>
    </location>
</feature>
<dbReference type="RefSeq" id="XP_031569740.1">
    <property type="nucleotide sequence ID" value="XM_031713880.1"/>
</dbReference>
<organism evidence="2 3">
    <name type="scientific">Actinia tenebrosa</name>
    <name type="common">Australian red waratah sea anemone</name>
    <dbReference type="NCBI Taxonomy" id="6105"/>
    <lineage>
        <taxon>Eukaryota</taxon>
        <taxon>Metazoa</taxon>
        <taxon>Cnidaria</taxon>
        <taxon>Anthozoa</taxon>
        <taxon>Hexacorallia</taxon>
        <taxon>Actiniaria</taxon>
        <taxon>Actiniidae</taxon>
        <taxon>Actinia</taxon>
    </lineage>
</organism>
<feature type="region of interest" description="Disordered" evidence="1">
    <location>
        <begin position="433"/>
        <end position="609"/>
    </location>
</feature>
<dbReference type="OrthoDB" id="5968633at2759"/>
<dbReference type="AlphaFoldDB" id="A0A6P8IU45"/>
<feature type="region of interest" description="Disordered" evidence="1">
    <location>
        <begin position="244"/>
        <end position="307"/>
    </location>
</feature>
<sequence length="625" mass="69681">MLNDFELFLLSINMDVDPNYEFECPKWYDFAQEENGDEEECLDDSWFEREHPLHEPKDKEKNIQELKPLIEINEIQTDNKKKTMGSKKTDQNKKCKKSLGVRKTVQLRRGENGQRRRKLPDTTRLKRRNSSEGLKNKEQKSGGQIDKNSRNDFSDDTNCTPPWGVNSPSARPGTNVETDISPKTALLYSPLRGPLMSPSTNSPKNTLLAKAVNKASGTNYKRRILPTIPCNHNVQNQEIPLHLPLRGTTTSSSDDQSPHSSVPELNMIQNKSPATDNLNINKQLSNPERQNIDANSTDTTKNDQSPVSVEELLKQHNQKVMASRNKYDCNGRRIQRRSVATVVGAEVDKKTGDNSEVFVTQDQISTSSSADANNLVVIQEEMAFVNPSLKGVESKPETNTEMTAEALLKLHNQRIMASKCKYDSNGRRIRTVNPSFCAAPTKSDEPEKPSTAKNKSRRSVPSSTTVGKKRHSSSTTHNEIKVNTKLKQQRRSCIADPKKQETLYGTAKRSNVVESGRKASTSTCTAAPAENITSKSSISDLKSNATTQDVQPGLKNKRRSCVADPGSSMQSSGLTKSVGVAAQNKQKRRSCFAAPQMPKRFASDSDDQELKDMIARHNQRLGKNK</sequence>
<gene>
    <name evidence="3" type="primary">LOC116304188</name>
</gene>
<dbReference type="Proteomes" id="UP000515163">
    <property type="component" value="Unplaced"/>
</dbReference>
<dbReference type="KEGG" id="aten:116304188"/>
<feature type="compositionally biased region" description="Polar residues" evidence="1">
    <location>
        <begin position="508"/>
        <end position="550"/>
    </location>
</feature>